<reference evidence="3 4" key="1">
    <citation type="submission" date="2016-01" db="EMBL/GenBank/DDBJ databases">
        <title>Whole genome sequence and analysis of Micromonospora rosaria DSM 803, which can produce antibacterial substance rosamicin.</title>
        <authorList>
            <person name="Yang H."/>
            <person name="He X."/>
            <person name="Zhu D."/>
        </authorList>
    </citation>
    <scope>NUCLEOTIDE SEQUENCE [LARGE SCALE GENOMIC DNA]</scope>
    <source>
        <strain evidence="3 4">DSM 803</strain>
    </source>
</reference>
<evidence type="ECO:0000313" key="3">
    <source>
        <dbReference type="EMBL" id="KXK62117.1"/>
    </source>
</evidence>
<dbReference type="Proteomes" id="UP000070620">
    <property type="component" value="Unassembled WGS sequence"/>
</dbReference>
<evidence type="ECO:0000256" key="1">
    <source>
        <dbReference type="SAM" id="MobiDB-lite"/>
    </source>
</evidence>
<accession>A0A136PUU1</accession>
<keyword evidence="2" id="KW-1133">Transmembrane helix</keyword>
<keyword evidence="2" id="KW-0812">Transmembrane</keyword>
<evidence type="ECO:0000313" key="4">
    <source>
        <dbReference type="Proteomes" id="UP000070620"/>
    </source>
</evidence>
<organism evidence="3 4">
    <name type="scientific">Micromonospora rosaria</name>
    <dbReference type="NCBI Taxonomy" id="47874"/>
    <lineage>
        <taxon>Bacteria</taxon>
        <taxon>Bacillati</taxon>
        <taxon>Actinomycetota</taxon>
        <taxon>Actinomycetes</taxon>
        <taxon>Micromonosporales</taxon>
        <taxon>Micromonosporaceae</taxon>
        <taxon>Micromonospora</taxon>
    </lineage>
</organism>
<keyword evidence="2" id="KW-0472">Membrane</keyword>
<sequence length="76" mass="8332">MLRRFALFLAVAAGLVAVAPCLVFFVPHGWQILAGLVLATALAGYCWFLWAEDSPRRGPADPGPPPDRHRYPPHLP</sequence>
<feature type="region of interest" description="Disordered" evidence="1">
    <location>
        <begin position="56"/>
        <end position="76"/>
    </location>
</feature>
<proteinExistence type="predicted"/>
<feature type="transmembrane region" description="Helical" evidence="2">
    <location>
        <begin position="31"/>
        <end position="50"/>
    </location>
</feature>
<keyword evidence="4" id="KW-1185">Reference proteome</keyword>
<name>A0A136PUU1_9ACTN</name>
<dbReference type="AlphaFoldDB" id="A0A136PUU1"/>
<evidence type="ECO:0000256" key="2">
    <source>
        <dbReference type="SAM" id="Phobius"/>
    </source>
</evidence>
<comment type="caution">
    <text evidence="3">The sequence shown here is derived from an EMBL/GenBank/DDBJ whole genome shotgun (WGS) entry which is preliminary data.</text>
</comment>
<dbReference type="RefSeq" id="WP_067363289.1">
    <property type="nucleotide sequence ID" value="NZ_JBIUBN010000003.1"/>
</dbReference>
<protein>
    <submittedName>
        <fullName evidence="3">Uncharacterized protein</fullName>
    </submittedName>
</protein>
<dbReference type="EMBL" id="LRQV01000026">
    <property type="protein sequence ID" value="KXK62117.1"/>
    <property type="molecule type" value="Genomic_DNA"/>
</dbReference>
<gene>
    <name evidence="3" type="ORF">AWW66_10260</name>
</gene>